<evidence type="ECO:0000256" key="3">
    <source>
        <dbReference type="ARBA" id="ARBA00022741"/>
    </source>
</evidence>
<evidence type="ECO:0000256" key="4">
    <source>
        <dbReference type="ARBA" id="ARBA00022840"/>
    </source>
</evidence>
<proteinExistence type="inferred from homology"/>
<reference evidence="7" key="1">
    <citation type="submission" date="2019-10" db="EMBL/GenBank/DDBJ databases">
        <title>Draft genome sequece of Microseira wollei NIES-4236.</title>
        <authorList>
            <person name="Yamaguchi H."/>
            <person name="Suzuki S."/>
            <person name="Kawachi M."/>
        </authorList>
    </citation>
    <scope>NUCLEOTIDE SEQUENCE</scope>
    <source>
        <strain evidence="7">NIES-4236</strain>
    </source>
</reference>
<gene>
    <name evidence="7" type="ORF">MiSe_19480</name>
</gene>
<dbReference type="InterPro" id="IPR003439">
    <property type="entry name" value="ABC_transporter-like_ATP-bd"/>
</dbReference>
<evidence type="ECO:0000259" key="6">
    <source>
        <dbReference type="PROSITE" id="PS50893"/>
    </source>
</evidence>
<comment type="similarity">
    <text evidence="1">Belongs to the ABC transporter superfamily.</text>
</comment>
<dbReference type="GO" id="GO:0005524">
    <property type="term" value="F:ATP binding"/>
    <property type="evidence" value="ECO:0007669"/>
    <property type="project" value="UniProtKB-KW"/>
</dbReference>
<dbReference type="InterPro" id="IPR003593">
    <property type="entry name" value="AAA+_ATPase"/>
</dbReference>
<dbReference type="RefSeq" id="WP_226578274.1">
    <property type="nucleotide sequence ID" value="NZ_BLAY01000024.1"/>
</dbReference>
<keyword evidence="4" id="KW-0067">ATP-binding</keyword>
<dbReference type="FunFam" id="3.40.50.300:FF:000425">
    <property type="entry name" value="Probable ABC transporter, ATP-binding subunit"/>
    <property type="match status" value="1"/>
</dbReference>
<dbReference type="PROSITE" id="PS50893">
    <property type="entry name" value="ABC_TRANSPORTER_2"/>
    <property type="match status" value="1"/>
</dbReference>
<evidence type="ECO:0000256" key="2">
    <source>
        <dbReference type="ARBA" id="ARBA00022448"/>
    </source>
</evidence>
<dbReference type="SUPFAM" id="SSF52540">
    <property type="entry name" value="P-loop containing nucleoside triphosphate hydrolases"/>
    <property type="match status" value="1"/>
</dbReference>
<dbReference type="InterPro" id="IPR027417">
    <property type="entry name" value="P-loop_NTPase"/>
</dbReference>
<evidence type="ECO:0000256" key="1">
    <source>
        <dbReference type="ARBA" id="ARBA00005417"/>
    </source>
</evidence>
<dbReference type="SMART" id="SM00382">
    <property type="entry name" value="AAA"/>
    <property type="match status" value="1"/>
</dbReference>
<keyword evidence="8" id="KW-1185">Reference proteome</keyword>
<dbReference type="EC" id="7.6.2.9" evidence="5"/>
<evidence type="ECO:0000313" key="7">
    <source>
        <dbReference type="EMBL" id="GET37195.1"/>
    </source>
</evidence>
<organism evidence="7 8">
    <name type="scientific">Microseira wollei NIES-4236</name>
    <dbReference type="NCBI Taxonomy" id="2530354"/>
    <lineage>
        <taxon>Bacteria</taxon>
        <taxon>Bacillati</taxon>
        <taxon>Cyanobacteriota</taxon>
        <taxon>Cyanophyceae</taxon>
        <taxon>Oscillatoriophycideae</taxon>
        <taxon>Aerosakkonematales</taxon>
        <taxon>Aerosakkonemataceae</taxon>
        <taxon>Microseira</taxon>
    </lineage>
</organism>
<dbReference type="Proteomes" id="UP001050975">
    <property type="component" value="Unassembled WGS sequence"/>
</dbReference>
<dbReference type="Pfam" id="PF00005">
    <property type="entry name" value="ABC_tran"/>
    <property type="match status" value="1"/>
</dbReference>
<feature type="domain" description="ABC transporter" evidence="6">
    <location>
        <begin position="9"/>
        <end position="243"/>
    </location>
</feature>
<dbReference type="PANTHER" id="PTHR43117:SF4">
    <property type="entry name" value="OSMOPROTECTANT IMPORT ATP-BINDING PROTEIN OSMV"/>
    <property type="match status" value="1"/>
</dbReference>
<sequence length="250" mass="28313">MQPDNAIAVEFRNVTYCLNRRPLVSNLNFTIKRGEILVLLGRSGSGKTTTMKLINHLLTPTTGKVLVEGIPTVEWKAIRLRRHIGYVIQEIGLFPHFTVERNVGLVPSLEGWTRDRITTRVFELLQLVGLDPKQFAKRYPHELSGGQRQRVGVARAIAADPPILLMDEPFGALDPITRIEIQREFRQLQQKLGKTVIFVTHDIQEAFILASRIGLMQAGQLVALGTPSEFMRSPEPEVRAFMQCLQPWQQ</sequence>
<accession>A0AAV3XAR7</accession>
<dbReference type="PANTHER" id="PTHR43117">
    <property type="entry name" value="OSMOPROTECTANT IMPORT ATP-BINDING PROTEIN OSMV"/>
    <property type="match status" value="1"/>
</dbReference>
<keyword evidence="2" id="KW-0813">Transport</keyword>
<dbReference type="Gene3D" id="3.40.50.300">
    <property type="entry name" value="P-loop containing nucleotide triphosphate hydrolases"/>
    <property type="match status" value="1"/>
</dbReference>
<dbReference type="GO" id="GO:0016887">
    <property type="term" value="F:ATP hydrolysis activity"/>
    <property type="evidence" value="ECO:0007669"/>
    <property type="project" value="InterPro"/>
</dbReference>
<dbReference type="GO" id="GO:0015418">
    <property type="term" value="F:ABC-type quaternary ammonium compound transporting activity"/>
    <property type="evidence" value="ECO:0007669"/>
    <property type="project" value="UniProtKB-EC"/>
</dbReference>
<keyword evidence="3" id="KW-0547">Nucleotide-binding</keyword>
<protein>
    <recommendedName>
        <fullName evidence="5">ABC-type quaternary amine transporter</fullName>
        <ecNumber evidence="5">7.6.2.9</ecNumber>
    </recommendedName>
</protein>
<comment type="caution">
    <text evidence="7">The sequence shown here is derived from an EMBL/GenBank/DDBJ whole genome shotgun (WGS) entry which is preliminary data.</text>
</comment>
<dbReference type="PROSITE" id="PS00211">
    <property type="entry name" value="ABC_TRANSPORTER_1"/>
    <property type="match status" value="1"/>
</dbReference>
<name>A0AAV3XAR7_9CYAN</name>
<dbReference type="InterPro" id="IPR017871">
    <property type="entry name" value="ABC_transporter-like_CS"/>
</dbReference>
<evidence type="ECO:0000313" key="8">
    <source>
        <dbReference type="Proteomes" id="UP001050975"/>
    </source>
</evidence>
<dbReference type="AlphaFoldDB" id="A0AAV3XAR7"/>
<dbReference type="EMBL" id="BLAY01000024">
    <property type="protein sequence ID" value="GET37195.1"/>
    <property type="molecule type" value="Genomic_DNA"/>
</dbReference>
<evidence type="ECO:0000256" key="5">
    <source>
        <dbReference type="ARBA" id="ARBA00066388"/>
    </source>
</evidence>